<dbReference type="OrthoDB" id="10007810at2"/>
<organism evidence="2 3">
    <name type="scientific">Ekhidna lutea</name>
    <dbReference type="NCBI Taxonomy" id="447679"/>
    <lineage>
        <taxon>Bacteria</taxon>
        <taxon>Pseudomonadati</taxon>
        <taxon>Bacteroidota</taxon>
        <taxon>Cytophagia</taxon>
        <taxon>Cytophagales</taxon>
        <taxon>Reichenbachiellaceae</taxon>
        <taxon>Ekhidna</taxon>
    </lineage>
</organism>
<keyword evidence="1" id="KW-0812">Transmembrane</keyword>
<gene>
    <name evidence="2" type="ORF">SAMN05421640_2757</name>
</gene>
<evidence type="ECO:0000313" key="3">
    <source>
        <dbReference type="Proteomes" id="UP000198393"/>
    </source>
</evidence>
<evidence type="ECO:0000256" key="1">
    <source>
        <dbReference type="SAM" id="Phobius"/>
    </source>
</evidence>
<feature type="transmembrane region" description="Helical" evidence="1">
    <location>
        <begin position="100"/>
        <end position="125"/>
    </location>
</feature>
<reference evidence="2 3" key="1">
    <citation type="submission" date="2017-06" db="EMBL/GenBank/DDBJ databases">
        <authorList>
            <person name="Kim H.J."/>
            <person name="Triplett B.A."/>
        </authorList>
    </citation>
    <scope>NUCLEOTIDE SEQUENCE [LARGE SCALE GENOMIC DNA]</scope>
    <source>
        <strain evidence="2 3">DSM 19307</strain>
    </source>
</reference>
<sequence>MNWLFIGLALAFCHLIWFGWLISQKNYNRQLLIVAIAHFPYLLANLVAPFRGFFDSEYAGYQFGLIKIPAGIWVTIITGFIVVGSFLIASKALKNQMERLWIFTFLFDLGLLITMAGPMFFGILFNPTASNIQLGEYMTISGIWVALITFFLFAGPTLYSITTSAKKIRQTI</sequence>
<feature type="transmembrane region" description="Helical" evidence="1">
    <location>
        <begin position="137"/>
        <end position="159"/>
    </location>
</feature>
<name>A0A239KPH1_EKHLU</name>
<keyword evidence="1" id="KW-0472">Membrane</keyword>
<dbReference type="Proteomes" id="UP000198393">
    <property type="component" value="Unassembled WGS sequence"/>
</dbReference>
<feature type="transmembrane region" description="Helical" evidence="1">
    <location>
        <begin position="70"/>
        <end position="88"/>
    </location>
</feature>
<proteinExistence type="predicted"/>
<protein>
    <submittedName>
        <fullName evidence="2">Uncharacterized protein</fullName>
    </submittedName>
</protein>
<accession>A0A239KPH1</accession>
<dbReference type="RefSeq" id="WP_089357439.1">
    <property type="nucleotide sequence ID" value="NZ_FZPD01000004.1"/>
</dbReference>
<keyword evidence="3" id="KW-1185">Reference proteome</keyword>
<dbReference type="AlphaFoldDB" id="A0A239KPH1"/>
<keyword evidence="1" id="KW-1133">Transmembrane helix</keyword>
<dbReference type="EMBL" id="FZPD01000004">
    <property type="protein sequence ID" value="SNT19074.1"/>
    <property type="molecule type" value="Genomic_DNA"/>
</dbReference>
<evidence type="ECO:0000313" key="2">
    <source>
        <dbReference type="EMBL" id="SNT19074.1"/>
    </source>
</evidence>
<feature type="transmembrane region" description="Helical" evidence="1">
    <location>
        <begin position="30"/>
        <end position="50"/>
    </location>
</feature>
<feature type="transmembrane region" description="Helical" evidence="1">
    <location>
        <begin position="6"/>
        <end position="23"/>
    </location>
</feature>